<keyword evidence="3" id="KW-1185">Reference proteome</keyword>
<keyword evidence="1" id="KW-0732">Signal</keyword>
<name>A0ABQ4TF09_9HYPH</name>
<sequence>MTTMFHTALICAALAASAGTAQAQTAVKMEGRCEKLVIAGLDITQNCKESLTNSVVGNRTSFDFAAWDGQTLSFAGSGAVQEATELTEQLQPINLVTPGQSSKEGIARSPAPAVGACRFSTPAPGKSAITCEATSQGKTYAGTFVTDAKPKEAPAKP</sequence>
<evidence type="ECO:0000256" key="1">
    <source>
        <dbReference type="SAM" id="SignalP"/>
    </source>
</evidence>
<reference evidence="2" key="2">
    <citation type="submission" date="2021-08" db="EMBL/GenBank/DDBJ databases">
        <authorList>
            <person name="Tani A."/>
            <person name="Ola A."/>
            <person name="Ogura Y."/>
            <person name="Katsura K."/>
            <person name="Hayashi T."/>
        </authorList>
    </citation>
    <scope>NUCLEOTIDE SEQUENCE</scope>
    <source>
        <strain evidence="2">DSM 23674</strain>
    </source>
</reference>
<evidence type="ECO:0000313" key="2">
    <source>
        <dbReference type="EMBL" id="GJE53576.1"/>
    </source>
</evidence>
<evidence type="ECO:0000313" key="3">
    <source>
        <dbReference type="Proteomes" id="UP001055101"/>
    </source>
</evidence>
<dbReference type="EMBL" id="BPRA01000001">
    <property type="protein sequence ID" value="GJE53576.1"/>
    <property type="molecule type" value="Genomic_DNA"/>
</dbReference>
<feature type="signal peptide" evidence="1">
    <location>
        <begin position="1"/>
        <end position="23"/>
    </location>
</feature>
<feature type="chain" id="PRO_5045984203" evidence="1">
    <location>
        <begin position="24"/>
        <end position="157"/>
    </location>
</feature>
<gene>
    <name evidence="2" type="ORF">EKPJFOCH_0041</name>
</gene>
<comment type="caution">
    <text evidence="2">The sequence shown here is derived from an EMBL/GenBank/DDBJ whole genome shotgun (WGS) entry which is preliminary data.</text>
</comment>
<dbReference type="Proteomes" id="UP001055101">
    <property type="component" value="Unassembled WGS sequence"/>
</dbReference>
<organism evidence="2 3">
    <name type="scientific">Methylobacterium thuringiense</name>
    <dbReference type="NCBI Taxonomy" id="1003091"/>
    <lineage>
        <taxon>Bacteria</taxon>
        <taxon>Pseudomonadati</taxon>
        <taxon>Pseudomonadota</taxon>
        <taxon>Alphaproteobacteria</taxon>
        <taxon>Hyphomicrobiales</taxon>
        <taxon>Methylobacteriaceae</taxon>
        <taxon>Methylobacterium</taxon>
    </lineage>
</organism>
<proteinExistence type="predicted"/>
<reference evidence="2" key="1">
    <citation type="journal article" date="2021" name="Front. Microbiol.">
        <title>Comprehensive Comparative Genomics and Phenotyping of Methylobacterium Species.</title>
        <authorList>
            <person name="Alessa O."/>
            <person name="Ogura Y."/>
            <person name="Fujitani Y."/>
            <person name="Takami H."/>
            <person name="Hayashi T."/>
            <person name="Sahin N."/>
            <person name="Tani A."/>
        </authorList>
    </citation>
    <scope>NUCLEOTIDE SEQUENCE</scope>
    <source>
        <strain evidence="2">DSM 23674</strain>
    </source>
</reference>
<protein>
    <submittedName>
        <fullName evidence="2">Uncharacterized protein</fullName>
    </submittedName>
</protein>
<accession>A0ABQ4TF09</accession>
<dbReference type="RefSeq" id="WP_147817347.1">
    <property type="nucleotide sequence ID" value="NZ_BPRA01000001.1"/>
</dbReference>